<dbReference type="SMART" id="SM00387">
    <property type="entry name" value="HATPase_c"/>
    <property type="match status" value="1"/>
</dbReference>
<evidence type="ECO:0000256" key="3">
    <source>
        <dbReference type="ARBA" id="ARBA00022553"/>
    </source>
</evidence>
<feature type="modified residue" description="Phosphohistidine" evidence="7">
    <location>
        <position position="68"/>
    </location>
</feature>
<dbReference type="PROSITE" id="PS50894">
    <property type="entry name" value="HPT"/>
    <property type="match status" value="1"/>
</dbReference>
<dbReference type="Gene3D" id="1.10.287.560">
    <property type="entry name" value="Histidine kinase CheA-like, homodimeric domain"/>
    <property type="match status" value="1"/>
</dbReference>
<dbReference type="Pfam" id="PF02518">
    <property type="entry name" value="HATPase_c"/>
    <property type="match status" value="1"/>
</dbReference>
<dbReference type="PROSITE" id="PS50851">
    <property type="entry name" value="CHEW"/>
    <property type="match status" value="1"/>
</dbReference>
<dbReference type="GO" id="GO:0005737">
    <property type="term" value="C:cytoplasm"/>
    <property type="evidence" value="ECO:0007669"/>
    <property type="project" value="InterPro"/>
</dbReference>
<dbReference type="InterPro" id="IPR036061">
    <property type="entry name" value="CheW-like_dom_sf"/>
</dbReference>
<comment type="catalytic activity">
    <reaction evidence="1">
        <text>ATP + protein L-histidine = ADP + protein N-phospho-L-histidine.</text>
        <dbReference type="EC" id="2.7.13.3"/>
    </reaction>
</comment>
<feature type="compositionally biased region" description="Pro residues" evidence="8">
    <location>
        <begin position="184"/>
        <end position="200"/>
    </location>
</feature>
<feature type="compositionally biased region" description="Low complexity" evidence="8">
    <location>
        <begin position="308"/>
        <end position="321"/>
    </location>
</feature>
<dbReference type="SMART" id="SM00073">
    <property type="entry name" value="HPT"/>
    <property type="match status" value="1"/>
</dbReference>
<gene>
    <name evidence="12" type="ORF">ABWT76_000079</name>
</gene>
<dbReference type="Pfam" id="PF02895">
    <property type="entry name" value="H-kinase_dim"/>
    <property type="match status" value="1"/>
</dbReference>
<dbReference type="InterPro" id="IPR005467">
    <property type="entry name" value="His_kinase_dom"/>
</dbReference>
<dbReference type="InterPro" id="IPR051315">
    <property type="entry name" value="Bact_Chemotaxis_CheA"/>
</dbReference>
<evidence type="ECO:0000259" key="11">
    <source>
        <dbReference type="PROSITE" id="PS50894"/>
    </source>
</evidence>
<evidence type="ECO:0000256" key="7">
    <source>
        <dbReference type="PROSITE-ProRule" id="PRU00110"/>
    </source>
</evidence>
<evidence type="ECO:0000256" key="6">
    <source>
        <dbReference type="ARBA" id="ARBA00023012"/>
    </source>
</evidence>
<feature type="domain" description="HPt" evidence="11">
    <location>
        <begin position="7"/>
        <end position="125"/>
    </location>
</feature>
<dbReference type="CDD" id="cd00088">
    <property type="entry name" value="HPT"/>
    <property type="match status" value="1"/>
</dbReference>
<dbReference type="InterPro" id="IPR036641">
    <property type="entry name" value="HPT_dom_sf"/>
</dbReference>
<evidence type="ECO:0000259" key="10">
    <source>
        <dbReference type="PROSITE" id="PS50851"/>
    </source>
</evidence>
<dbReference type="SUPFAM" id="SSF47384">
    <property type="entry name" value="Homodimeric domain of signal transducing histidine kinase"/>
    <property type="match status" value="1"/>
</dbReference>
<evidence type="ECO:0000256" key="1">
    <source>
        <dbReference type="ARBA" id="ARBA00000085"/>
    </source>
</evidence>
<evidence type="ECO:0000313" key="12">
    <source>
        <dbReference type="EMBL" id="XCM37328.1"/>
    </source>
</evidence>
<feature type="region of interest" description="Disordered" evidence="8">
    <location>
        <begin position="148"/>
        <end position="205"/>
    </location>
</feature>
<sequence length="803" mass="87715">MSENEGQSPFFDEFLDDYFAESDTHLTSIRSNLLSLESLLDHIINEQLTSEIKLEMKSLVDELLRSFHTLKGLSGMVGIKEAEALAHQLESCLRALREEQVSLSRSAMEAVIAGVKVLEETIAARRTKTEPPNISAIMGQIAAQLPRNGFRGDSPLVAQERGSGEGSGRAGGDISPLPSAGPCAPLPTASPPASPPPAPEESPVQLKPEELQRLQTAITKGAQAWHIEFFPDRERAERGINVNYIRSRLQEIGDLIHASPRLAPGGKTLFDFVVATTSADENLFPHPEQDGIGYRRFYPPEPEAIAPAEATESVTTEAETQAPPPMTQAPMTQQAKPLEPTGKPTEETPVTSPEVGEEEVTEAVPTPRPEGTPSKRSPGVSVMPSNVVRVDLARLDDLMRMLGELVISRARLEDQLVRLGNTVPTKHLRPIRETSQTLERQLRDLRQGVMRVRLVPIGQIFSRMQFVVRDVARETHKKVYLEIKGEETEIDKYVVERLMDPLLHIVRNAISHGLESESDRLQSGKPAQGNLALRAATSGEMVILEIEDDGRGVDVNQVTERARKMSVLDSETQVDLISLLDILCLSGFSTKEQADLTSGRGVGLAVVKNTVQELGGVLSLTTAPGRGTKFTIELPLTLAIADALIVSVGGQTFAVPESSVREVIEVESHKITTLDNWEHNAACNAGLGGNQGLSEVQHRYTELLSFRQDVLPLRRLAHLFGLSQIDQDRFHAVIIGKDLNTVGIIVDRIIGRREIVVQPLSDPLIQVPGLAGATELGDGRVVLILDVSALIRLSKDSEKWSQT</sequence>
<dbReference type="InterPro" id="IPR008207">
    <property type="entry name" value="Sig_transdc_His_kin_Hpt_dom"/>
</dbReference>
<dbReference type="PANTHER" id="PTHR43395">
    <property type="entry name" value="SENSOR HISTIDINE KINASE CHEA"/>
    <property type="match status" value="1"/>
</dbReference>
<dbReference type="GO" id="GO:0000155">
    <property type="term" value="F:phosphorelay sensor kinase activity"/>
    <property type="evidence" value="ECO:0007669"/>
    <property type="project" value="InterPro"/>
</dbReference>
<name>A0AAU8JDT5_9CYAN</name>
<dbReference type="SUPFAM" id="SSF55874">
    <property type="entry name" value="ATPase domain of HSP90 chaperone/DNA topoisomerase II/histidine kinase"/>
    <property type="match status" value="1"/>
</dbReference>
<evidence type="ECO:0000256" key="4">
    <source>
        <dbReference type="ARBA" id="ARBA00022679"/>
    </source>
</evidence>
<dbReference type="InterPro" id="IPR036097">
    <property type="entry name" value="HisK_dim/P_sf"/>
</dbReference>
<feature type="region of interest" description="Disordered" evidence="8">
    <location>
        <begin position="308"/>
        <end position="382"/>
    </location>
</feature>
<dbReference type="SMART" id="SM01231">
    <property type="entry name" value="H-kinase_dim"/>
    <property type="match status" value="1"/>
</dbReference>
<keyword evidence="6" id="KW-0902">Two-component regulatory system</keyword>
<dbReference type="SMART" id="SM00260">
    <property type="entry name" value="CheW"/>
    <property type="match status" value="1"/>
</dbReference>
<evidence type="ECO:0000256" key="2">
    <source>
        <dbReference type="ARBA" id="ARBA00012438"/>
    </source>
</evidence>
<evidence type="ECO:0000259" key="9">
    <source>
        <dbReference type="PROSITE" id="PS50109"/>
    </source>
</evidence>
<accession>A0AAU8JDT5</accession>
<dbReference type="FunFam" id="3.30.565.10:FF:000016">
    <property type="entry name" value="Chemotaxis protein CheA, putative"/>
    <property type="match status" value="1"/>
</dbReference>
<keyword evidence="4 12" id="KW-0808">Transferase</keyword>
<dbReference type="InterPro" id="IPR036890">
    <property type="entry name" value="HATPase_C_sf"/>
</dbReference>
<dbReference type="PROSITE" id="PS50109">
    <property type="entry name" value="HIS_KIN"/>
    <property type="match status" value="1"/>
</dbReference>
<dbReference type="PANTHER" id="PTHR43395:SF8">
    <property type="entry name" value="HISTIDINE KINASE"/>
    <property type="match status" value="1"/>
</dbReference>
<dbReference type="InterPro" id="IPR004358">
    <property type="entry name" value="Sig_transdc_His_kin-like_C"/>
</dbReference>
<dbReference type="InterPro" id="IPR004105">
    <property type="entry name" value="CheA-like_dim"/>
</dbReference>
<keyword evidence="3 7" id="KW-0597">Phosphoprotein</keyword>
<dbReference type="GO" id="GO:0006935">
    <property type="term" value="P:chemotaxis"/>
    <property type="evidence" value="ECO:0007669"/>
    <property type="project" value="InterPro"/>
</dbReference>
<reference evidence="12" key="1">
    <citation type="submission" date="2024-07" db="EMBL/GenBank/DDBJ databases">
        <authorList>
            <person name="Kim Y.J."/>
            <person name="Jeong J.Y."/>
        </authorList>
    </citation>
    <scope>NUCLEOTIDE SEQUENCE</scope>
    <source>
        <strain evidence="12">GIHE-MW2</strain>
    </source>
</reference>
<dbReference type="InterPro" id="IPR002545">
    <property type="entry name" value="CheW-lke_dom"/>
</dbReference>
<keyword evidence="5" id="KW-0418">Kinase</keyword>
<dbReference type="Pfam" id="PF01627">
    <property type="entry name" value="Hpt"/>
    <property type="match status" value="1"/>
</dbReference>
<dbReference type="InterPro" id="IPR003594">
    <property type="entry name" value="HATPase_dom"/>
</dbReference>
<dbReference type="CDD" id="cd00731">
    <property type="entry name" value="CheA_reg"/>
    <property type="match status" value="1"/>
</dbReference>
<evidence type="ECO:0000256" key="8">
    <source>
        <dbReference type="SAM" id="MobiDB-lite"/>
    </source>
</evidence>
<dbReference type="Gene3D" id="2.30.30.40">
    <property type="entry name" value="SH3 Domains"/>
    <property type="match status" value="1"/>
</dbReference>
<feature type="domain" description="CheW-like" evidence="10">
    <location>
        <begin position="640"/>
        <end position="796"/>
    </location>
</feature>
<dbReference type="Pfam" id="PF01584">
    <property type="entry name" value="CheW"/>
    <property type="match status" value="1"/>
</dbReference>
<dbReference type="InterPro" id="IPR037006">
    <property type="entry name" value="CheA-like_homodim_sf"/>
</dbReference>
<dbReference type="AlphaFoldDB" id="A0AAU8JDT5"/>
<organism evidence="12">
    <name type="scientific">Planktothricoides raciborskii GIHE-MW2</name>
    <dbReference type="NCBI Taxonomy" id="2792601"/>
    <lineage>
        <taxon>Bacteria</taxon>
        <taxon>Bacillati</taxon>
        <taxon>Cyanobacteriota</taxon>
        <taxon>Cyanophyceae</taxon>
        <taxon>Oscillatoriophycideae</taxon>
        <taxon>Oscillatoriales</taxon>
        <taxon>Oscillatoriaceae</taxon>
        <taxon>Planktothricoides</taxon>
    </lineage>
</organism>
<dbReference type="SUPFAM" id="SSF47226">
    <property type="entry name" value="Histidine-containing phosphotransfer domain, HPT domain"/>
    <property type="match status" value="1"/>
</dbReference>
<dbReference type="EMBL" id="CP159837">
    <property type="protein sequence ID" value="XCM37328.1"/>
    <property type="molecule type" value="Genomic_DNA"/>
</dbReference>
<dbReference type="PRINTS" id="PR00344">
    <property type="entry name" value="BCTRLSENSOR"/>
</dbReference>
<evidence type="ECO:0000256" key="5">
    <source>
        <dbReference type="ARBA" id="ARBA00022777"/>
    </source>
</evidence>
<feature type="domain" description="Histidine kinase" evidence="9">
    <location>
        <begin position="431"/>
        <end position="638"/>
    </location>
</feature>
<dbReference type="RefSeq" id="WP_354635467.1">
    <property type="nucleotide sequence ID" value="NZ_CP159837.1"/>
</dbReference>
<protein>
    <recommendedName>
        <fullName evidence="2">histidine kinase</fullName>
        <ecNumber evidence="2">2.7.13.3</ecNumber>
    </recommendedName>
</protein>
<proteinExistence type="predicted"/>
<dbReference type="Gene3D" id="1.20.120.160">
    <property type="entry name" value="HPT domain"/>
    <property type="match status" value="1"/>
</dbReference>
<dbReference type="SUPFAM" id="SSF50341">
    <property type="entry name" value="CheW-like"/>
    <property type="match status" value="1"/>
</dbReference>
<dbReference type="Gene3D" id="3.30.565.10">
    <property type="entry name" value="Histidine kinase-like ATPase, C-terminal domain"/>
    <property type="match status" value="1"/>
</dbReference>
<dbReference type="EC" id="2.7.13.3" evidence="2"/>